<dbReference type="EMBL" id="MBEW02000004">
    <property type="protein sequence ID" value="RDY21826.1"/>
    <property type="molecule type" value="Genomic_DNA"/>
</dbReference>
<reference evidence="2 3" key="1">
    <citation type="journal article" date="2016" name="Genome Announc.">
        <title>Draft Genome Sequence of Criibacterium bergeronii gen. nov., sp. nov., Strain CCRI-22567T, Isolated from a Vaginal Sample from a Woman with Bacterial Vaginosis.</title>
        <authorList>
            <person name="Maheux A.F."/>
            <person name="Berube E."/>
            <person name="Boudreau D.K."/>
            <person name="Raymond F."/>
            <person name="Corbeil J."/>
            <person name="Roy P.H."/>
            <person name="Boissinot M."/>
            <person name="Omar R.F."/>
        </authorList>
    </citation>
    <scope>NUCLEOTIDE SEQUENCE [LARGE SCALE GENOMIC DNA]</scope>
    <source>
        <strain evidence="2 3">CCRI-22567</strain>
    </source>
</reference>
<sequence length="92" mass="11055">MQMLQKKDKDSIFIVATYLLFIIPILYLIITDFLYSKSRSDIFYTFTILFVIFLNVATKSTPRLKYADYARYLCNFLYFGYAMFYIYKVSLI</sequence>
<dbReference type="AlphaFoldDB" id="A0A371IN21"/>
<proteinExistence type="predicted"/>
<evidence type="ECO:0000256" key="1">
    <source>
        <dbReference type="SAM" id="Phobius"/>
    </source>
</evidence>
<keyword evidence="1" id="KW-0812">Transmembrane</keyword>
<name>A0A371IN21_9FIRM</name>
<gene>
    <name evidence="2" type="ORF">BBG48_003080</name>
</gene>
<feature type="transmembrane region" description="Helical" evidence="1">
    <location>
        <begin position="69"/>
        <end position="87"/>
    </location>
</feature>
<evidence type="ECO:0000313" key="3">
    <source>
        <dbReference type="Proteomes" id="UP000093352"/>
    </source>
</evidence>
<keyword evidence="1" id="KW-0472">Membrane</keyword>
<comment type="caution">
    <text evidence="2">The sequence shown here is derived from an EMBL/GenBank/DDBJ whole genome shotgun (WGS) entry which is preliminary data.</text>
</comment>
<evidence type="ECO:0000313" key="2">
    <source>
        <dbReference type="EMBL" id="RDY21826.1"/>
    </source>
</evidence>
<dbReference type="Proteomes" id="UP000093352">
    <property type="component" value="Unassembled WGS sequence"/>
</dbReference>
<keyword evidence="3" id="KW-1185">Reference proteome</keyword>
<accession>A0A371IN21</accession>
<feature type="transmembrane region" description="Helical" evidence="1">
    <location>
        <begin position="42"/>
        <end position="57"/>
    </location>
</feature>
<protein>
    <submittedName>
        <fullName evidence="2">Uncharacterized protein</fullName>
    </submittedName>
</protein>
<keyword evidence="1" id="KW-1133">Transmembrane helix</keyword>
<feature type="transmembrane region" description="Helical" evidence="1">
    <location>
        <begin position="12"/>
        <end position="30"/>
    </location>
</feature>
<organism evidence="2 3">
    <name type="scientific">Criibacterium bergeronii</name>
    <dbReference type="NCBI Taxonomy" id="1871336"/>
    <lineage>
        <taxon>Bacteria</taxon>
        <taxon>Bacillati</taxon>
        <taxon>Bacillota</taxon>
        <taxon>Clostridia</taxon>
        <taxon>Peptostreptococcales</taxon>
        <taxon>Filifactoraceae</taxon>
        <taxon>Criibacterium</taxon>
    </lineage>
</organism>